<reference evidence="1 2" key="1">
    <citation type="submission" date="2019-03" db="EMBL/GenBank/DDBJ databases">
        <title>Genomic Encyclopedia of Type Strains, Phase IV (KMG-IV): sequencing the most valuable type-strain genomes for metagenomic binning, comparative biology and taxonomic classification.</title>
        <authorList>
            <person name="Goeker M."/>
        </authorList>
    </citation>
    <scope>NUCLEOTIDE SEQUENCE [LARGE SCALE GENOMIC DNA]</scope>
    <source>
        <strain evidence="1 2">DSM 14836</strain>
    </source>
</reference>
<dbReference type="RefSeq" id="WP_132794255.1">
    <property type="nucleotide sequence ID" value="NZ_SLXM01000003.1"/>
</dbReference>
<evidence type="ECO:0000313" key="2">
    <source>
        <dbReference type="Proteomes" id="UP000294564"/>
    </source>
</evidence>
<comment type="caution">
    <text evidence="1">The sequence shown here is derived from an EMBL/GenBank/DDBJ whole genome shotgun (WGS) entry which is preliminary data.</text>
</comment>
<dbReference type="AlphaFoldDB" id="A0A4R2NW81"/>
<name>A0A4R2NW81_9FLAO</name>
<gene>
    <name evidence="1" type="ORF">EV195_103230</name>
</gene>
<protein>
    <submittedName>
        <fullName evidence="1">Uncharacterized protein</fullName>
    </submittedName>
</protein>
<dbReference type="OrthoDB" id="1451875at2"/>
<dbReference type="Proteomes" id="UP000294564">
    <property type="component" value="Unassembled WGS sequence"/>
</dbReference>
<evidence type="ECO:0000313" key="1">
    <source>
        <dbReference type="EMBL" id="TCP25868.1"/>
    </source>
</evidence>
<dbReference type="EMBL" id="SLXM01000003">
    <property type="protein sequence ID" value="TCP25868.1"/>
    <property type="molecule type" value="Genomic_DNA"/>
</dbReference>
<proteinExistence type="predicted"/>
<keyword evidence="2" id="KW-1185">Reference proteome</keyword>
<sequence length="86" mass="10276">MKYYNSDHTVSVEGIFRNYENGYYKFELLNGDFVDFEQINNKVLHLYDLKSKEFVGKKFSIEYIEIIDDLDDDDFVAFKLNNLTLL</sequence>
<accession>A0A4R2NW81</accession>
<organism evidence="1 2">
    <name type="scientific">Tenacibaculum skagerrakense</name>
    <dbReference type="NCBI Taxonomy" id="186571"/>
    <lineage>
        <taxon>Bacteria</taxon>
        <taxon>Pseudomonadati</taxon>
        <taxon>Bacteroidota</taxon>
        <taxon>Flavobacteriia</taxon>
        <taxon>Flavobacteriales</taxon>
        <taxon>Flavobacteriaceae</taxon>
        <taxon>Tenacibaculum</taxon>
    </lineage>
</organism>